<accession>A0A0M6XJR1</accession>
<dbReference type="InterPro" id="IPR022201">
    <property type="entry name" value="DUF3726"/>
</dbReference>
<reference evidence="2 3" key="1">
    <citation type="submission" date="2015-07" db="EMBL/GenBank/DDBJ databases">
        <authorList>
            <person name="Noorani M."/>
        </authorList>
    </citation>
    <scope>NUCLEOTIDE SEQUENCE [LARGE SCALE GENOMIC DNA]</scope>
    <source>
        <strain evidence="2 3">CECT 5088</strain>
    </source>
</reference>
<evidence type="ECO:0000256" key="1">
    <source>
        <dbReference type="SAM" id="MobiDB-lite"/>
    </source>
</evidence>
<proteinExistence type="predicted"/>
<feature type="region of interest" description="Disordered" evidence="1">
    <location>
        <begin position="219"/>
        <end position="238"/>
    </location>
</feature>
<evidence type="ECO:0000313" key="2">
    <source>
        <dbReference type="EMBL" id="CTQ31339.1"/>
    </source>
</evidence>
<dbReference type="Proteomes" id="UP000048908">
    <property type="component" value="Unassembled WGS sequence"/>
</dbReference>
<gene>
    <name evidence="2" type="ORF">JAN5088_00094</name>
</gene>
<organism evidence="2 3">
    <name type="scientific">Jannaschia rubra</name>
    <dbReference type="NCBI Taxonomy" id="282197"/>
    <lineage>
        <taxon>Bacteria</taxon>
        <taxon>Pseudomonadati</taxon>
        <taxon>Pseudomonadota</taxon>
        <taxon>Alphaproteobacteria</taxon>
        <taxon>Rhodobacterales</taxon>
        <taxon>Roseobacteraceae</taxon>
        <taxon>Jannaschia</taxon>
    </lineage>
</organism>
<keyword evidence="3" id="KW-1185">Reference proteome</keyword>
<evidence type="ECO:0008006" key="4">
    <source>
        <dbReference type="Google" id="ProtNLM"/>
    </source>
</evidence>
<dbReference type="RefSeq" id="WP_055680840.1">
    <property type="nucleotide sequence ID" value="NZ_CXPG01000009.1"/>
</dbReference>
<dbReference type="EMBL" id="CXPG01000009">
    <property type="protein sequence ID" value="CTQ31339.1"/>
    <property type="molecule type" value="Genomic_DNA"/>
</dbReference>
<dbReference type="STRING" id="282197.SAMN04488517_101323"/>
<dbReference type="Pfam" id="PF12525">
    <property type="entry name" value="DUF3726"/>
    <property type="match status" value="1"/>
</dbReference>
<sequence>MTVEPLDQTRGDSTPFLNGARTAALSRNEVAALCMKAARGAGMSWGLAEEAGFAAAWLVQHGFDGPRYLHAYLAEAQGRAWSDLCPTVAPGEWRAPEGRTLCPVSLGATLCDHATLAEGLAEGCPLRIGPVDHPVLLVPFLATIAGAADIRIELEWADGSVCIGGDPGDLAGAMDGLAGSAALSLTARPGPARAPAAAASPPIDADTIAALNALAMRTTVPPSEASRAGAGSTASDND</sequence>
<dbReference type="OrthoDB" id="8420038at2"/>
<dbReference type="AlphaFoldDB" id="A0A0M6XJR1"/>
<protein>
    <recommendedName>
        <fullName evidence="4">DUF3726 domain-containing protein</fullName>
    </recommendedName>
</protein>
<name>A0A0M6XJR1_9RHOB</name>
<evidence type="ECO:0000313" key="3">
    <source>
        <dbReference type="Proteomes" id="UP000048908"/>
    </source>
</evidence>